<dbReference type="GO" id="GO:0034462">
    <property type="term" value="P:small-subunit processome assembly"/>
    <property type="evidence" value="ECO:0007669"/>
    <property type="project" value="TreeGrafter"/>
</dbReference>
<dbReference type="GO" id="GO:0003723">
    <property type="term" value="F:RNA binding"/>
    <property type="evidence" value="ECO:0007669"/>
    <property type="project" value="UniProtKB-KW"/>
</dbReference>
<dbReference type="InterPro" id="IPR012677">
    <property type="entry name" value="Nucleotide-bd_a/b_plait_sf"/>
</dbReference>
<evidence type="ECO:0000256" key="1">
    <source>
        <dbReference type="ARBA" id="ARBA00004604"/>
    </source>
</evidence>
<evidence type="ECO:0000313" key="8">
    <source>
        <dbReference type="EMBL" id="WFD43070.1"/>
    </source>
</evidence>
<name>A0AAF0F918_9BASI</name>
<keyword evidence="4" id="KW-0539">Nucleus</keyword>
<feature type="compositionally biased region" description="Basic and acidic residues" evidence="6">
    <location>
        <begin position="44"/>
        <end position="73"/>
    </location>
</feature>
<feature type="domain" description="RRM" evidence="7">
    <location>
        <begin position="175"/>
        <end position="258"/>
    </location>
</feature>
<evidence type="ECO:0000259" key="7">
    <source>
        <dbReference type="SMART" id="SM00360"/>
    </source>
</evidence>
<evidence type="ECO:0000256" key="2">
    <source>
        <dbReference type="ARBA" id="ARBA00005819"/>
    </source>
</evidence>
<feature type="compositionally biased region" description="Basic and acidic residues" evidence="6">
    <location>
        <begin position="99"/>
        <end position="110"/>
    </location>
</feature>
<accession>A0AAF0F918</accession>
<keyword evidence="3" id="KW-0694">RNA-binding</keyword>
<reference evidence="8" key="1">
    <citation type="submission" date="2023-02" db="EMBL/GenBank/DDBJ databases">
        <title>Mating type loci evolution in Malassezia.</title>
        <authorList>
            <person name="Coelho M.A."/>
        </authorList>
    </citation>
    <scope>NUCLEOTIDE SEQUENCE</scope>
    <source>
        <strain evidence="8">CBS 14136</strain>
    </source>
</reference>
<organism evidence="8 9">
    <name type="scientific">Malassezia psittaci</name>
    <dbReference type="NCBI Taxonomy" id="1821823"/>
    <lineage>
        <taxon>Eukaryota</taxon>
        <taxon>Fungi</taxon>
        <taxon>Dikarya</taxon>
        <taxon>Basidiomycota</taxon>
        <taxon>Ustilaginomycotina</taxon>
        <taxon>Malasseziomycetes</taxon>
        <taxon>Malasseziales</taxon>
        <taxon>Malasseziaceae</taxon>
        <taxon>Malassezia</taxon>
    </lineage>
</organism>
<dbReference type="PANTHER" id="PTHR12311">
    <property type="entry name" value="ACTIVATOR OF BASAL TRANSCRIPTION 1"/>
    <property type="match status" value="1"/>
</dbReference>
<dbReference type="GO" id="GO:0000447">
    <property type="term" value="P:endonucleolytic cleavage in ITS1 to separate SSU-rRNA from 5.8S rRNA and LSU-rRNA from tricistronic rRNA transcript (SSU-rRNA, 5.8S rRNA, LSU-rRNA)"/>
    <property type="evidence" value="ECO:0007669"/>
    <property type="project" value="TreeGrafter"/>
</dbReference>
<evidence type="ECO:0000313" key="9">
    <source>
        <dbReference type="Proteomes" id="UP001214628"/>
    </source>
</evidence>
<dbReference type="Pfam" id="PF00076">
    <property type="entry name" value="RRM_1"/>
    <property type="match status" value="1"/>
</dbReference>
<dbReference type="InterPro" id="IPR034353">
    <property type="entry name" value="ABT1/ESF2_RRM"/>
</dbReference>
<feature type="region of interest" description="Disordered" evidence="6">
    <location>
        <begin position="1"/>
        <end position="160"/>
    </location>
</feature>
<dbReference type="CDD" id="cd12263">
    <property type="entry name" value="RRM_ABT1_like"/>
    <property type="match status" value="1"/>
</dbReference>
<dbReference type="GO" id="GO:0005730">
    <property type="term" value="C:nucleolus"/>
    <property type="evidence" value="ECO:0007669"/>
    <property type="project" value="UniProtKB-SubCell"/>
</dbReference>
<dbReference type="AlphaFoldDB" id="A0AAF0F918"/>
<feature type="compositionally biased region" description="Basic and acidic residues" evidence="6">
    <location>
        <begin position="1"/>
        <end position="30"/>
    </location>
</feature>
<evidence type="ECO:0000256" key="5">
    <source>
        <dbReference type="ARBA" id="ARBA00032634"/>
    </source>
</evidence>
<proteinExistence type="inferred from homology"/>
<comment type="similarity">
    <text evidence="2">Belongs to the ESF2/ABP1 family.</text>
</comment>
<protein>
    <recommendedName>
        <fullName evidence="5">18S rRNA factor 2</fullName>
    </recommendedName>
</protein>
<dbReference type="GO" id="GO:0000472">
    <property type="term" value="P:endonucleolytic cleavage to generate mature 5'-end of SSU-rRNA from (SSU-rRNA, 5.8S rRNA, LSU-rRNA)"/>
    <property type="evidence" value="ECO:0007669"/>
    <property type="project" value="TreeGrafter"/>
</dbReference>
<keyword evidence="9" id="KW-1185">Reference proteome</keyword>
<dbReference type="InterPro" id="IPR039119">
    <property type="entry name" value="ABT1/Esf2"/>
</dbReference>
<evidence type="ECO:0000256" key="6">
    <source>
        <dbReference type="SAM" id="MobiDB-lite"/>
    </source>
</evidence>
<dbReference type="SUPFAM" id="SSF54928">
    <property type="entry name" value="RNA-binding domain, RBD"/>
    <property type="match status" value="1"/>
</dbReference>
<dbReference type="PANTHER" id="PTHR12311:SF7">
    <property type="entry name" value="ACTIVATOR OF BASAL TRANSCRIPTION 1"/>
    <property type="match status" value="1"/>
</dbReference>
<dbReference type="GO" id="GO:0000480">
    <property type="term" value="P:endonucleolytic cleavage in 5'-ETS of tricistronic rRNA transcript (SSU-rRNA, 5.8S rRNA, LSU-rRNA)"/>
    <property type="evidence" value="ECO:0007669"/>
    <property type="project" value="TreeGrafter"/>
</dbReference>
<dbReference type="Proteomes" id="UP001214628">
    <property type="component" value="Chromosome 2"/>
</dbReference>
<comment type="subcellular location">
    <subcellularLocation>
        <location evidence="1">Nucleus</location>
        <location evidence="1">Nucleolus</location>
    </subcellularLocation>
</comment>
<dbReference type="InterPro" id="IPR000504">
    <property type="entry name" value="RRM_dom"/>
</dbReference>
<dbReference type="EMBL" id="CP118376">
    <property type="protein sequence ID" value="WFD43070.1"/>
    <property type="molecule type" value="Genomic_DNA"/>
</dbReference>
<evidence type="ECO:0000256" key="3">
    <source>
        <dbReference type="ARBA" id="ARBA00022884"/>
    </source>
</evidence>
<sequence length="389" mass="44852">MVGKAPVRDARFDLAQFERRNKTQSHDKERKRNKNDTSTTNPRKSSENLKKAAIKESIERSDEDMEHGQHQNYDDEDEESEGNERTDQENATSSEGESENDHSDESRSYSEDEQDKEDVSSDISNGSSIHEQHDTNETDDDLHSSLTSVPQRTSERVITPESLEAYKQKQQKRGIIYVSRIPPGMTAAKIRHIFSQFGEVGRIYLQPKNQDKSTPRKRKRSAANFGEGWVEYLSKRVAKTAADMMNAQPIGSLAASAHSSRRSQKGSKVANRWKDDIWTMKYLKGFRWPMLIEQMSHEKAAHAARMRMELVQSAHEQRDYLKKVERSRIQREKDAKRLKRGIPQEETPVEFEFHQRTPVYRDVRDQRAMQSAPTATSNASMDQVLNQIL</sequence>
<dbReference type="SMART" id="SM00360">
    <property type="entry name" value="RRM"/>
    <property type="match status" value="1"/>
</dbReference>
<dbReference type="InterPro" id="IPR035979">
    <property type="entry name" value="RBD_domain_sf"/>
</dbReference>
<dbReference type="Gene3D" id="3.30.70.330">
    <property type="match status" value="1"/>
</dbReference>
<evidence type="ECO:0000256" key="4">
    <source>
        <dbReference type="ARBA" id="ARBA00023242"/>
    </source>
</evidence>
<gene>
    <name evidence="8" type="primary">ESF2_2</name>
    <name evidence="8" type="ORF">MPSI1_001722</name>
</gene>